<dbReference type="EMBL" id="OV121133">
    <property type="protein sequence ID" value="CAH0551145.1"/>
    <property type="molecule type" value="Genomic_DNA"/>
</dbReference>
<name>A0A9P0AZZ0_BRAAE</name>
<sequence>MDIMKKINPMVNNIKINSVKNIKNGGLIVGCNDVNEANKFKEIADKELKNYKIKEANKIQPRVRIVGLSEKFNEEIKQYLFLQNKDLICDQATVKIVEIKALKNKDTIYQALLQTDIISKNAETWFCSYWARQL</sequence>
<reference evidence="1" key="1">
    <citation type="submission" date="2021-12" db="EMBL/GenBank/DDBJ databases">
        <authorList>
            <person name="King R."/>
        </authorList>
    </citation>
    <scope>NUCLEOTIDE SEQUENCE</scope>
</reference>
<evidence type="ECO:0000313" key="1">
    <source>
        <dbReference type="EMBL" id="CAH0551145.1"/>
    </source>
</evidence>
<dbReference type="OrthoDB" id="6781181at2759"/>
<proteinExistence type="predicted"/>
<evidence type="ECO:0000313" key="2">
    <source>
        <dbReference type="Proteomes" id="UP001154078"/>
    </source>
</evidence>
<keyword evidence="2" id="KW-1185">Reference proteome</keyword>
<gene>
    <name evidence="1" type="ORF">MELIAE_LOCUS3823</name>
</gene>
<protein>
    <submittedName>
        <fullName evidence="1">Uncharacterized protein</fullName>
    </submittedName>
</protein>
<accession>A0A9P0AZZ0</accession>
<organism evidence="1 2">
    <name type="scientific">Brassicogethes aeneus</name>
    <name type="common">Rape pollen beetle</name>
    <name type="synonym">Meligethes aeneus</name>
    <dbReference type="NCBI Taxonomy" id="1431903"/>
    <lineage>
        <taxon>Eukaryota</taxon>
        <taxon>Metazoa</taxon>
        <taxon>Ecdysozoa</taxon>
        <taxon>Arthropoda</taxon>
        <taxon>Hexapoda</taxon>
        <taxon>Insecta</taxon>
        <taxon>Pterygota</taxon>
        <taxon>Neoptera</taxon>
        <taxon>Endopterygota</taxon>
        <taxon>Coleoptera</taxon>
        <taxon>Polyphaga</taxon>
        <taxon>Cucujiformia</taxon>
        <taxon>Nitidulidae</taxon>
        <taxon>Meligethinae</taxon>
        <taxon>Brassicogethes</taxon>
    </lineage>
</organism>
<dbReference type="AlphaFoldDB" id="A0A9P0AZZ0"/>
<dbReference type="Proteomes" id="UP001154078">
    <property type="component" value="Chromosome 2"/>
</dbReference>